<dbReference type="STRING" id="953739.SVEN_1524"/>
<dbReference type="GeneID" id="51862114"/>
<sequence length="679" mass="72180">MTEAPHDRPDGNGRSDGSDRPRGSDHRDGLNGLTGLDDIAWSSLEHAYGDAADVPAHLRALYRPDEAVAAADDLLTKVHHQGGCVFSSAVAALPFVVRAAADPAVTARQDLLELVGCLAHEGNRAEPRWVAPGWAEAWDLAVTALLPLLHDPAPEVRSGTAETLAAARERADEVLAALWTRWPLETVPVVRHRIVEAAGELAEHADREQAGTVRRLWELTEPGAYPGERLRAVEALRTVAPDGDDPRYARVVADVLNGGDLGGRSVAGAVALLGDDRAGRAALIAPLLRNADAAVRRGALEAAAGEMSRWRSAVPALLPSVAGLLDDPEPDNRLFAVRVLGMCGAAARPWVDRLAGLVDDDGEPYPPVRDHALWALSRIGDPRCAEPLARHLAGERQGFSYFEVHSPSWWTHELGLRQTLAPLAAHADVLLPPLQARLEAVGSVDEARALRQVLTDWGPVAAPAVPGLRRLLRTDAAVWAADALAAIGPEAAAAGDRARLRALIDAPPRGQTFAPRSLSLAYGRLTGDWEPALALFLPRLGEPYGNENSAIVLGELGAAGAPYVDRLRPLLREHATGWLPLRTGEALWRITGRADEVVPALVGAIEPFVRSDVTPAVVLAVRLLGEIGPAAAPAVPALRAFLDTDERPVGHGTWRSVPEDDELCEAARTALRAIQGAAG</sequence>
<proteinExistence type="predicted"/>
<evidence type="ECO:0008006" key="4">
    <source>
        <dbReference type="Google" id="ProtNLM"/>
    </source>
</evidence>
<keyword evidence="3" id="KW-1185">Reference proteome</keyword>
<gene>
    <name evidence="2" type="ordered locus">SVEN_1524</name>
</gene>
<dbReference type="SUPFAM" id="SSF48371">
    <property type="entry name" value="ARM repeat"/>
    <property type="match status" value="1"/>
</dbReference>
<dbReference type="KEGG" id="sve:SVEN_1524"/>
<dbReference type="Gene3D" id="1.25.10.10">
    <property type="entry name" value="Leucine-rich Repeat Variant"/>
    <property type="match status" value="2"/>
</dbReference>
<feature type="region of interest" description="Disordered" evidence="1">
    <location>
        <begin position="1"/>
        <end position="31"/>
    </location>
</feature>
<protein>
    <recommendedName>
        <fullName evidence="4">PBS lyase</fullName>
    </recommendedName>
</protein>
<dbReference type="HOGENOM" id="CLU_420290_0_0_11"/>
<reference evidence="2 3" key="1">
    <citation type="journal article" date="2011" name="BMC Genomics">
        <title>Genome-wide analysis of the role of GlnR in Streptomyces venezuelae provides new insights into global nitrogen regulation in actinomycetes.</title>
        <authorList>
            <person name="Pullan S.T."/>
            <person name="Bibb M.J."/>
            <person name="Merrick M."/>
        </authorList>
    </citation>
    <scope>NUCLEOTIDE SEQUENCE [LARGE SCALE GENOMIC DNA]</scope>
    <source>
        <strain evidence="3">ATCC 10712 / CBS 650.69 / DSM 40230 / JCM 4526 / NBRC 13096 / PD 04745</strain>
    </source>
</reference>
<dbReference type="PATRIC" id="fig|953739.5.peg.3636"/>
<feature type="compositionally biased region" description="Basic and acidic residues" evidence="1">
    <location>
        <begin position="1"/>
        <end position="29"/>
    </location>
</feature>
<dbReference type="EMBL" id="FR845719">
    <property type="protein sequence ID" value="CCA54811.1"/>
    <property type="molecule type" value="Genomic_DNA"/>
</dbReference>
<dbReference type="InterPro" id="IPR016024">
    <property type="entry name" value="ARM-type_fold"/>
</dbReference>
<dbReference type="eggNOG" id="COG1413">
    <property type="taxonomic scope" value="Bacteria"/>
</dbReference>
<dbReference type="InterPro" id="IPR004155">
    <property type="entry name" value="PBS_lyase_HEAT"/>
</dbReference>
<evidence type="ECO:0000313" key="2">
    <source>
        <dbReference type="EMBL" id="CCA54811.1"/>
    </source>
</evidence>
<dbReference type="OrthoDB" id="292843at2"/>
<accession>F2RGK0</accession>
<name>F2RGK0_STRVP</name>
<evidence type="ECO:0000313" key="3">
    <source>
        <dbReference type="Proteomes" id="UP000006854"/>
    </source>
</evidence>
<dbReference type="Pfam" id="PF13646">
    <property type="entry name" value="HEAT_2"/>
    <property type="match status" value="1"/>
</dbReference>
<dbReference type="InterPro" id="IPR011989">
    <property type="entry name" value="ARM-like"/>
</dbReference>
<organism evidence="2 3">
    <name type="scientific">Streptomyces venezuelae (strain ATCC 10712 / CBS 650.69 / DSM 40230 / JCM 4526 / NBRC 13096 / PD 04745)</name>
    <dbReference type="NCBI Taxonomy" id="953739"/>
    <lineage>
        <taxon>Bacteria</taxon>
        <taxon>Bacillati</taxon>
        <taxon>Actinomycetota</taxon>
        <taxon>Actinomycetes</taxon>
        <taxon>Kitasatosporales</taxon>
        <taxon>Streptomycetaceae</taxon>
        <taxon>Streptomyces</taxon>
    </lineage>
</organism>
<dbReference type="SMART" id="SM00567">
    <property type="entry name" value="EZ_HEAT"/>
    <property type="match status" value="4"/>
</dbReference>
<dbReference type="Proteomes" id="UP000006854">
    <property type="component" value="Chromosome"/>
</dbReference>
<dbReference type="RefSeq" id="WP_015032729.1">
    <property type="nucleotide sequence ID" value="NC_018750.1"/>
</dbReference>
<dbReference type="AlphaFoldDB" id="F2RGK0"/>
<evidence type="ECO:0000256" key="1">
    <source>
        <dbReference type="SAM" id="MobiDB-lite"/>
    </source>
</evidence>